<organism evidence="2 3">
    <name type="scientific">Plastoroseomonas hellenica</name>
    <dbReference type="NCBI Taxonomy" id="2687306"/>
    <lineage>
        <taxon>Bacteria</taxon>
        <taxon>Pseudomonadati</taxon>
        <taxon>Pseudomonadota</taxon>
        <taxon>Alphaproteobacteria</taxon>
        <taxon>Acetobacterales</taxon>
        <taxon>Acetobacteraceae</taxon>
        <taxon>Plastoroseomonas</taxon>
    </lineage>
</organism>
<comment type="caution">
    <text evidence="2">The sequence shown here is derived from an EMBL/GenBank/DDBJ whole genome shotgun (WGS) entry which is preliminary data.</text>
</comment>
<accession>A0ABS5F0H8</accession>
<dbReference type="RefSeq" id="WP_211853733.1">
    <property type="nucleotide sequence ID" value="NZ_JAAGBB010000020.1"/>
</dbReference>
<evidence type="ECO:0000256" key="1">
    <source>
        <dbReference type="SAM" id="MobiDB-lite"/>
    </source>
</evidence>
<protein>
    <recommendedName>
        <fullName evidence="4">DUF4347 domain-containing protein</fullName>
    </recommendedName>
</protein>
<proteinExistence type="predicted"/>
<dbReference type="Proteomes" id="UP001196870">
    <property type="component" value="Unassembled WGS sequence"/>
</dbReference>
<keyword evidence="3" id="KW-1185">Reference proteome</keyword>
<dbReference type="EMBL" id="JAAGBB010000020">
    <property type="protein sequence ID" value="MBR0666058.1"/>
    <property type="molecule type" value="Genomic_DNA"/>
</dbReference>
<gene>
    <name evidence="2" type="ORF">GXW71_16985</name>
</gene>
<evidence type="ECO:0000313" key="3">
    <source>
        <dbReference type="Proteomes" id="UP001196870"/>
    </source>
</evidence>
<name>A0ABS5F0H8_9PROT</name>
<evidence type="ECO:0008006" key="4">
    <source>
        <dbReference type="Google" id="ProtNLM"/>
    </source>
</evidence>
<reference evidence="3" key="1">
    <citation type="journal article" date="2021" name="Syst. Appl. Microbiol.">
        <title>Roseomonas hellenica sp. nov., isolated from roots of wild-growing Alkanna tinctoria.</title>
        <authorList>
            <person name="Rat A."/>
            <person name="Naranjo H.D."/>
            <person name="Lebbe L."/>
            <person name="Cnockaert M."/>
            <person name="Krigas N."/>
            <person name="Grigoriadou K."/>
            <person name="Maloupa E."/>
            <person name="Willems A."/>
        </authorList>
    </citation>
    <scope>NUCLEOTIDE SEQUENCE [LARGE SCALE GENOMIC DNA]</scope>
    <source>
        <strain evidence="3">LMG 31523</strain>
    </source>
</reference>
<feature type="region of interest" description="Disordered" evidence="1">
    <location>
        <begin position="1"/>
        <end position="23"/>
    </location>
</feature>
<sequence length="217" mass="23497">MKAPQRSFIFGPKNNSKHGNDPNDATGAFHVGMRIWNQLYGGSNGTVISHYFLNGEGLGPAKVQQGILDAMRQGSGGQYYDAICYFGHGTKNGLESAGWYGDKISNLTDAIDELGAADVKVLLYACSCAAPSGIANKMANNLQRWWQSGTEVHGHVSPGHTFANPQYRRFPNAGGEVGFTVAPPTKVGAWVKAITNQKNTLWARYPFMTAEEIEAEL</sequence>
<evidence type="ECO:0000313" key="2">
    <source>
        <dbReference type="EMBL" id="MBR0666058.1"/>
    </source>
</evidence>